<evidence type="ECO:0000313" key="2">
    <source>
        <dbReference type="Proteomes" id="UP001560573"/>
    </source>
</evidence>
<protein>
    <submittedName>
        <fullName evidence="1">Uncharacterized protein</fullName>
    </submittedName>
</protein>
<name>A0ABV3ZFS6_9BACT</name>
<proteinExistence type="predicted"/>
<evidence type="ECO:0000313" key="1">
    <source>
        <dbReference type="EMBL" id="MEX6688736.1"/>
    </source>
</evidence>
<comment type="caution">
    <text evidence="1">The sequence shown here is derived from an EMBL/GenBank/DDBJ whole genome shotgun (WGS) entry which is preliminary data.</text>
</comment>
<sequence>METTPPNIYLSEKILRLQKAMFYNCSGLHAKLPVSIVEPFSIEKDKVIWFNLDRLPVTDIDYDFFAGELFFYKKGESYNIIAEGVAEIKCFDSMCIKFTITKLHYSPLVEREPKPSFYNKLLPMLKVIPGIGFYYKSRMSLRRAFHLF</sequence>
<gene>
    <name evidence="1" type="ORF">QTN47_14610</name>
</gene>
<dbReference type="RefSeq" id="WP_369330145.1">
    <property type="nucleotide sequence ID" value="NZ_JAULBC010000004.1"/>
</dbReference>
<keyword evidence="2" id="KW-1185">Reference proteome</keyword>
<accession>A0ABV3ZFS6</accession>
<dbReference type="Proteomes" id="UP001560573">
    <property type="component" value="Unassembled WGS sequence"/>
</dbReference>
<organism evidence="1 2">
    <name type="scientific">Danxiaibacter flavus</name>
    <dbReference type="NCBI Taxonomy" id="3049108"/>
    <lineage>
        <taxon>Bacteria</taxon>
        <taxon>Pseudomonadati</taxon>
        <taxon>Bacteroidota</taxon>
        <taxon>Chitinophagia</taxon>
        <taxon>Chitinophagales</taxon>
        <taxon>Chitinophagaceae</taxon>
        <taxon>Danxiaibacter</taxon>
    </lineage>
</organism>
<dbReference type="EMBL" id="JAULBC010000004">
    <property type="protein sequence ID" value="MEX6688736.1"/>
    <property type="molecule type" value="Genomic_DNA"/>
</dbReference>
<reference evidence="1 2" key="1">
    <citation type="submission" date="2023-07" db="EMBL/GenBank/DDBJ databases">
        <authorList>
            <person name="Lian W.-H."/>
        </authorList>
    </citation>
    <scope>NUCLEOTIDE SEQUENCE [LARGE SCALE GENOMIC DNA]</scope>
    <source>
        <strain evidence="1 2">SYSU DXS3180</strain>
    </source>
</reference>